<organism evidence="2 3">
    <name type="scientific">Luteibacter anthropi</name>
    <dbReference type="NCBI Taxonomy" id="564369"/>
    <lineage>
        <taxon>Bacteria</taxon>
        <taxon>Pseudomonadati</taxon>
        <taxon>Pseudomonadota</taxon>
        <taxon>Gammaproteobacteria</taxon>
        <taxon>Lysobacterales</taxon>
        <taxon>Rhodanobacteraceae</taxon>
        <taxon>Luteibacter</taxon>
    </lineage>
</organism>
<proteinExistence type="predicted"/>
<evidence type="ECO:0000259" key="1">
    <source>
        <dbReference type="Pfam" id="PF13619"/>
    </source>
</evidence>
<keyword evidence="3" id="KW-1185">Reference proteome</keyword>
<dbReference type="RefSeq" id="WP_166948918.1">
    <property type="nucleotide sequence ID" value="NZ_JAARLZ010000006.1"/>
</dbReference>
<accession>A0A7X5ZIY7</accession>
<gene>
    <name evidence="2" type="ORF">HBF25_12580</name>
</gene>
<feature type="domain" description="KTSC" evidence="1">
    <location>
        <begin position="11"/>
        <end position="71"/>
    </location>
</feature>
<dbReference type="Proteomes" id="UP000490980">
    <property type="component" value="Unassembled WGS sequence"/>
</dbReference>
<reference evidence="2 3" key="1">
    <citation type="submission" date="2020-03" db="EMBL/GenBank/DDBJ databases">
        <authorList>
            <person name="Lai Q."/>
        </authorList>
    </citation>
    <scope>NUCLEOTIDE SEQUENCE [LARGE SCALE GENOMIC DNA]</scope>
    <source>
        <strain evidence="2 3">CCUG 25036</strain>
    </source>
</reference>
<dbReference type="AlphaFoldDB" id="A0A7X5ZIY7"/>
<name>A0A7X5ZIY7_9GAMM</name>
<sequence>MFTNIEMVPVESSQIHSIGHDSGTSTLAIRFKNAKGEPSSLYHYDNFTDTDYIQFCSAESVGSHFGEFIKPAAEKYPFRKIDESAAPAIGTKTLRFEGHSDDTFGEYGVTNDDYDNCASSFAIEYLITSPSQPDAGLVVTGQHCPGGSGSWLIGVSNYDPDYSDRPLPRWPARFAPAADARYANEPALLIDVPSDFVLRCLQRDGADA</sequence>
<evidence type="ECO:0000313" key="3">
    <source>
        <dbReference type="Proteomes" id="UP000490980"/>
    </source>
</evidence>
<protein>
    <submittedName>
        <fullName evidence="2">KTSC domain-containing protein</fullName>
    </submittedName>
</protein>
<dbReference type="Pfam" id="PF13619">
    <property type="entry name" value="KTSC"/>
    <property type="match status" value="1"/>
</dbReference>
<evidence type="ECO:0000313" key="2">
    <source>
        <dbReference type="EMBL" id="NII07219.1"/>
    </source>
</evidence>
<dbReference type="EMBL" id="JAARLZ010000006">
    <property type="protein sequence ID" value="NII07219.1"/>
    <property type="molecule type" value="Genomic_DNA"/>
</dbReference>
<dbReference type="InterPro" id="IPR025309">
    <property type="entry name" value="KTSC_dom"/>
</dbReference>
<comment type="caution">
    <text evidence="2">The sequence shown here is derived from an EMBL/GenBank/DDBJ whole genome shotgun (WGS) entry which is preliminary data.</text>
</comment>